<organism evidence="3 4">
    <name type="scientific">Ciona savignyi</name>
    <name type="common">Pacific transparent sea squirt</name>
    <dbReference type="NCBI Taxonomy" id="51511"/>
    <lineage>
        <taxon>Eukaryota</taxon>
        <taxon>Metazoa</taxon>
        <taxon>Chordata</taxon>
        <taxon>Tunicata</taxon>
        <taxon>Ascidiacea</taxon>
        <taxon>Phlebobranchia</taxon>
        <taxon>Cionidae</taxon>
        <taxon>Ciona</taxon>
    </lineage>
</organism>
<dbReference type="CDD" id="cd00037">
    <property type="entry name" value="CLECT"/>
    <property type="match status" value="1"/>
</dbReference>
<feature type="signal peptide" evidence="2">
    <location>
        <begin position="1"/>
        <end position="17"/>
    </location>
</feature>
<name>H2ZFJ9_CIOSA</name>
<evidence type="ECO:0000256" key="2">
    <source>
        <dbReference type="SAM" id="SignalP"/>
    </source>
</evidence>
<sequence length="256" mass="28290">MWKVFCLFSFCLQFALTSSEYLVCKTVGEVFDQFHSVNQSGIQQGPRGPAGRAGKKGPQGPRGLPGPPGPPVPSTVVNWTEIDIRIREAIANYTGGRLERQSDSSSTTPATATTTYITSAPCTGIVFERNCVWLPYTRGTTRENKAQATNHCQRLNATLVDVLNQEMHNQIYSYVKRTWNFGNVNYVDVWLASVYRNGVVYKSNGEIGFASWFPSYPSGNHAHLMIEVGKTLPDSRAGVWNRPNTRGGIPLCIRPG</sequence>
<dbReference type="Proteomes" id="UP000007875">
    <property type="component" value="Unassembled WGS sequence"/>
</dbReference>
<dbReference type="GeneTree" id="ENSGT00530000064742"/>
<feature type="region of interest" description="Disordered" evidence="1">
    <location>
        <begin position="39"/>
        <end position="75"/>
    </location>
</feature>
<dbReference type="Ensembl" id="ENSCSAVT00000016546.1">
    <property type="protein sequence ID" value="ENSCSAVP00000016365.1"/>
    <property type="gene ID" value="ENSCSAVG00000009635.1"/>
</dbReference>
<dbReference type="InterPro" id="IPR016187">
    <property type="entry name" value="CTDL_fold"/>
</dbReference>
<feature type="chain" id="PRO_5003578688" description="C-type lectin domain-containing protein" evidence="2">
    <location>
        <begin position="18"/>
        <end position="256"/>
    </location>
</feature>
<dbReference type="AlphaFoldDB" id="H2ZFJ9"/>
<dbReference type="OMA" id="HAHLMIE"/>
<protein>
    <recommendedName>
        <fullName evidence="5">C-type lectin domain-containing protein</fullName>
    </recommendedName>
</protein>
<evidence type="ECO:0008006" key="5">
    <source>
        <dbReference type="Google" id="ProtNLM"/>
    </source>
</evidence>
<dbReference type="InParanoid" id="H2ZFJ9"/>
<keyword evidence="4" id="KW-1185">Reference proteome</keyword>
<evidence type="ECO:0000313" key="3">
    <source>
        <dbReference type="Ensembl" id="ENSCSAVP00000016365.1"/>
    </source>
</evidence>
<proteinExistence type="predicted"/>
<reference evidence="3" key="3">
    <citation type="submission" date="2025-09" db="UniProtKB">
        <authorList>
            <consortium name="Ensembl"/>
        </authorList>
    </citation>
    <scope>IDENTIFICATION</scope>
</reference>
<dbReference type="SUPFAM" id="SSF56436">
    <property type="entry name" value="C-type lectin-like"/>
    <property type="match status" value="1"/>
</dbReference>
<dbReference type="InterPro" id="IPR016186">
    <property type="entry name" value="C-type_lectin-like/link_sf"/>
</dbReference>
<dbReference type="HOGENOM" id="CLU_087313_0_0_1"/>
<reference evidence="4" key="1">
    <citation type="submission" date="2003-08" db="EMBL/GenBank/DDBJ databases">
        <authorList>
            <person name="Birren B."/>
            <person name="Nusbaum C."/>
            <person name="Abebe A."/>
            <person name="Abouelleil A."/>
            <person name="Adekoya E."/>
            <person name="Ait-zahra M."/>
            <person name="Allen N."/>
            <person name="Allen T."/>
            <person name="An P."/>
            <person name="Anderson M."/>
            <person name="Anderson S."/>
            <person name="Arachchi H."/>
            <person name="Armbruster J."/>
            <person name="Bachantsang P."/>
            <person name="Baldwin J."/>
            <person name="Barry A."/>
            <person name="Bayul T."/>
            <person name="Blitshsteyn B."/>
            <person name="Bloom T."/>
            <person name="Blye J."/>
            <person name="Boguslavskiy L."/>
            <person name="Borowsky M."/>
            <person name="Boukhgalter B."/>
            <person name="Brunache A."/>
            <person name="Butler J."/>
            <person name="Calixte N."/>
            <person name="Calvo S."/>
            <person name="Camarata J."/>
            <person name="Campo K."/>
            <person name="Chang J."/>
            <person name="Cheshatsang Y."/>
            <person name="Citroen M."/>
            <person name="Collymore A."/>
            <person name="Considine T."/>
            <person name="Cook A."/>
            <person name="Cooke P."/>
            <person name="Corum B."/>
            <person name="Cuomo C."/>
            <person name="David R."/>
            <person name="Dawoe T."/>
            <person name="Degray S."/>
            <person name="Dodge S."/>
            <person name="Dooley K."/>
            <person name="Dorje P."/>
            <person name="Dorjee K."/>
            <person name="Dorris L."/>
            <person name="Duffey N."/>
            <person name="Dupes A."/>
            <person name="Elkins T."/>
            <person name="Engels R."/>
            <person name="Erickson J."/>
            <person name="Farina A."/>
            <person name="Faro S."/>
            <person name="Ferreira P."/>
            <person name="Fischer H."/>
            <person name="Fitzgerald M."/>
            <person name="Foley K."/>
            <person name="Gage D."/>
            <person name="Galagan J."/>
            <person name="Gearin G."/>
            <person name="Gnerre S."/>
            <person name="Gnirke A."/>
            <person name="Goyette A."/>
            <person name="Graham J."/>
            <person name="Grandbois E."/>
            <person name="Gyaltsen K."/>
            <person name="Hafez N."/>
            <person name="Hagopian D."/>
            <person name="Hagos B."/>
            <person name="Hall J."/>
            <person name="Hatcher B."/>
            <person name="Heller A."/>
            <person name="Higgins H."/>
            <person name="Honan T."/>
            <person name="Horn A."/>
            <person name="Houde N."/>
            <person name="Hughes L."/>
            <person name="Hulme W."/>
            <person name="Husby E."/>
            <person name="Iliev I."/>
            <person name="Jaffe D."/>
            <person name="Jones C."/>
            <person name="Kamal M."/>
            <person name="Kamat A."/>
            <person name="Kamvysselis M."/>
            <person name="Karlsson E."/>
            <person name="Kells C."/>
            <person name="Kieu A."/>
            <person name="Kisner P."/>
            <person name="Kodira C."/>
            <person name="Kulbokas E."/>
            <person name="Labutti K."/>
            <person name="Lama D."/>
            <person name="Landers T."/>
            <person name="Leger J."/>
            <person name="Levine S."/>
            <person name="Lewis D."/>
            <person name="Lewis T."/>
            <person name="Lindblad-toh K."/>
            <person name="Liu X."/>
            <person name="Lokyitsang T."/>
            <person name="Lokyitsang Y."/>
            <person name="Lucien O."/>
            <person name="Lui A."/>
            <person name="Ma L.J."/>
            <person name="Mabbitt R."/>
            <person name="Macdonald J."/>
            <person name="Maclean C."/>
            <person name="Major J."/>
            <person name="Manning J."/>
            <person name="Marabella R."/>
            <person name="Maru K."/>
            <person name="Matthews C."/>
            <person name="Mauceli E."/>
            <person name="Mccarthy M."/>
            <person name="Mcdonough S."/>
            <person name="Mcghee T."/>
            <person name="Meldrim J."/>
            <person name="Meneus L."/>
            <person name="Mesirov J."/>
            <person name="Mihalev A."/>
            <person name="Mihova T."/>
            <person name="Mikkelsen T."/>
            <person name="Mlenga V."/>
            <person name="Moru K."/>
            <person name="Mozes J."/>
            <person name="Mulrain L."/>
            <person name="Munson G."/>
            <person name="Naylor J."/>
            <person name="Newes C."/>
            <person name="Nguyen C."/>
            <person name="Nguyen N."/>
            <person name="Nguyen T."/>
            <person name="Nicol R."/>
            <person name="Nielsen C."/>
            <person name="Nizzari M."/>
            <person name="Norbu C."/>
            <person name="Norbu N."/>
            <person name="O'donnell P."/>
            <person name="Okoawo O."/>
            <person name="O'leary S."/>
            <person name="Omotosho B."/>
            <person name="O'neill K."/>
            <person name="Osman S."/>
            <person name="Parker S."/>
            <person name="Perrin D."/>
            <person name="Phunkhang P."/>
            <person name="Piqani B."/>
            <person name="Purcell S."/>
            <person name="Rachupka T."/>
            <person name="Ramasamy U."/>
            <person name="Rameau R."/>
            <person name="Ray V."/>
            <person name="Raymond C."/>
            <person name="Retta R."/>
            <person name="Richardson S."/>
            <person name="Rise C."/>
            <person name="Rodriguez J."/>
            <person name="Rogers J."/>
            <person name="Rogov P."/>
            <person name="Rutman M."/>
            <person name="Schupbach R."/>
            <person name="Seaman C."/>
            <person name="Settipalli S."/>
            <person name="Sharpe T."/>
            <person name="Sheridan J."/>
            <person name="Sherpa N."/>
            <person name="Shi J."/>
            <person name="Smirnov S."/>
            <person name="Smith C."/>
            <person name="Sougnez C."/>
            <person name="Spencer B."/>
            <person name="Stalker J."/>
            <person name="Stange-thomann N."/>
            <person name="Stavropoulos S."/>
            <person name="Stetson K."/>
            <person name="Stone C."/>
            <person name="Stone S."/>
            <person name="Stubbs M."/>
            <person name="Talamas J."/>
            <person name="Tchuinga P."/>
            <person name="Tenzing P."/>
            <person name="Tesfaye S."/>
            <person name="Theodore J."/>
            <person name="Thoulutsang Y."/>
            <person name="Topham K."/>
            <person name="Towey S."/>
            <person name="Tsamla T."/>
            <person name="Tsomo N."/>
            <person name="Vallee D."/>
            <person name="Vassiliev H."/>
            <person name="Venkataraman V."/>
            <person name="Vinson J."/>
            <person name="Vo A."/>
            <person name="Wade C."/>
            <person name="Wang S."/>
            <person name="Wangchuk T."/>
            <person name="Wangdi T."/>
            <person name="Whittaker C."/>
            <person name="Wilkinson J."/>
            <person name="Wu Y."/>
            <person name="Wyman D."/>
            <person name="Yadav S."/>
            <person name="Yang S."/>
            <person name="Yang X."/>
            <person name="Yeager S."/>
            <person name="Yee E."/>
            <person name="Young G."/>
            <person name="Zainoun J."/>
            <person name="Zembeck L."/>
            <person name="Zimmer A."/>
            <person name="Zody M."/>
            <person name="Lander E."/>
        </authorList>
    </citation>
    <scope>NUCLEOTIDE SEQUENCE [LARGE SCALE GENOMIC DNA]</scope>
</reference>
<accession>H2ZFJ9</accession>
<evidence type="ECO:0000256" key="1">
    <source>
        <dbReference type="SAM" id="MobiDB-lite"/>
    </source>
</evidence>
<evidence type="ECO:0000313" key="4">
    <source>
        <dbReference type="Proteomes" id="UP000007875"/>
    </source>
</evidence>
<dbReference type="Gene3D" id="1.20.5.320">
    <property type="entry name" value="6-Phosphogluconate Dehydrogenase, domain 3"/>
    <property type="match status" value="1"/>
</dbReference>
<feature type="compositionally biased region" description="Pro residues" evidence="1">
    <location>
        <begin position="64"/>
        <end position="73"/>
    </location>
</feature>
<keyword evidence="2" id="KW-0732">Signal</keyword>
<dbReference type="Gene3D" id="3.10.100.10">
    <property type="entry name" value="Mannose-Binding Protein A, subunit A"/>
    <property type="match status" value="1"/>
</dbReference>
<reference evidence="3" key="2">
    <citation type="submission" date="2025-08" db="UniProtKB">
        <authorList>
            <consortium name="Ensembl"/>
        </authorList>
    </citation>
    <scope>IDENTIFICATION</scope>
</reference>